<keyword evidence="2" id="KW-1185">Reference proteome</keyword>
<dbReference type="EMBL" id="CAJQYY010000035">
    <property type="protein sequence ID" value="CAG4920546.1"/>
    <property type="molecule type" value="Genomic_DNA"/>
</dbReference>
<evidence type="ECO:0008006" key="3">
    <source>
        <dbReference type="Google" id="ProtNLM"/>
    </source>
</evidence>
<gene>
    <name evidence="1" type="ORF">R54767_04724</name>
</gene>
<sequence>MSDYPRFTINRALVLILPNQPFADWAAAADPGPVPLRLTLEELREEADAFLLPESVMEDEGAAVKWIEKRWQTFFEHFLNGQYVDEVLWPQDRSLKMFRQWFTIQFHSMVYDMADTPIVHEDWEDEGEEGTALQ</sequence>
<comment type="caution">
    <text evidence="1">The sequence shown here is derived from an EMBL/GenBank/DDBJ whole genome shotgun (WGS) entry which is preliminary data.</text>
</comment>
<reference evidence="1 2" key="1">
    <citation type="submission" date="2021-04" db="EMBL/GenBank/DDBJ databases">
        <authorList>
            <person name="Vanwijnsberghe S."/>
        </authorList>
    </citation>
    <scope>NUCLEOTIDE SEQUENCE [LARGE SCALE GENOMIC DNA]</scope>
    <source>
        <strain evidence="1 2">LMG 32171</strain>
    </source>
</reference>
<evidence type="ECO:0000313" key="1">
    <source>
        <dbReference type="EMBL" id="CAG4920546.1"/>
    </source>
</evidence>
<name>A0ABN7QQT2_9BURK</name>
<dbReference type="RefSeq" id="WP_228982897.1">
    <property type="nucleotide sequence ID" value="NZ_CAJQYY010000035.1"/>
</dbReference>
<protein>
    <recommendedName>
        <fullName evidence="3">VacJ</fullName>
    </recommendedName>
</protein>
<accession>A0ABN7QQT2</accession>
<proteinExistence type="predicted"/>
<dbReference type="Proteomes" id="UP000789752">
    <property type="component" value="Unassembled WGS sequence"/>
</dbReference>
<evidence type="ECO:0000313" key="2">
    <source>
        <dbReference type="Proteomes" id="UP000789752"/>
    </source>
</evidence>
<organism evidence="1 2">
    <name type="scientific">Paraburkholderia gardini</name>
    <dbReference type="NCBI Taxonomy" id="2823469"/>
    <lineage>
        <taxon>Bacteria</taxon>
        <taxon>Pseudomonadati</taxon>
        <taxon>Pseudomonadota</taxon>
        <taxon>Betaproteobacteria</taxon>
        <taxon>Burkholderiales</taxon>
        <taxon>Burkholderiaceae</taxon>
        <taxon>Paraburkholderia</taxon>
    </lineage>
</organism>